<proteinExistence type="predicted"/>
<comment type="caution">
    <text evidence="2">The sequence shown here is derived from an EMBL/GenBank/DDBJ whole genome shotgun (WGS) entry which is preliminary data.</text>
</comment>
<evidence type="ECO:0000313" key="2">
    <source>
        <dbReference type="EMBL" id="MPM17234.1"/>
    </source>
</evidence>
<name>A0A644XSW9_9ZZZZ</name>
<sequence length="298" mass="35271">MGSERRSLENVRIFGIIGILLGIIGNISYYLRFKGINISFFYSINIESISIMMIFSIVTLGFFSINNLKLNLEHETLIKIKKKTIIFKIICILFAIYSILIAVIFKDLILIRVEILTEIILILTYIIERKIIVLKLTDRQLKWKRDYDYPGSYDKESNFFWRINMKFSPHMKVKWKDRVDRIKWLKLLTLFFIISGHFAREFYIVLVIFIPDIIYFFEAIFGLYTKTSGICTGIVETVKNSTNIPVYKVYITDYENEEEIAFKVKDYCYISERDEVVVVHSMITKRVIEVQGIRMNFL</sequence>
<dbReference type="EMBL" id="VSSQ01002759">
    <property type="protein sequence ID" value="MPM17234.1"/>
    <property type="molecule type" value="Genomic_DNA"/>
</dbReference>
<accession>A0A644XSW9</accession>
<evidence type="ECO:0000256" key="1">
    <source>
        <dbReference type="SAM" id="Phobius"/>
    </source>
</evidence>
<feature type="transmembrane region" description="Helical" evidence="1">
    <location>
        <begin position="182"/>
        <end position="198"/>
    </location>
</feature>
<protein>
    <submittedName>
        <fullName evidence="2">Uncharacterized protein</fullName>
    </submittedName>
</protein>
<keyword evidence="1" id="KW-0812">Transmembrane</keyword>
<organism evidence="2">
    <name type="scientific">bioreactor metagenome</name>
    <dbReference type="NCBI Taxonomy" id="1076179"/>
    <lineage>
        <taxon>unclassified sequences</taxon>
        <taxon>metagenomes</taxon>
        <taxon>ecological metagenomes</taxon>
    </lineage>
</organism>
<keyword evidence="1" id="KW-0472">Membrane</keyword>
<feature type="transmembrane region" description="Helical" evidence="1">
    <location>
        <begin position="12"/>
        <end position="31"/>
    </location>
</feature>
<keyword evidence="1" id="KW-1133">Transmembrane helix</keyword>
<feature type="transmembrane region" description="Helical" evidence="1">
    <location>
        <begin position="109"/>
        <end position="127"/>
    </location>
</feature>
<feature type="transmembrane region" description="Helical" evidence="1">
    <location>
        <begin position="43"/>
        <end position="65"/>
    </location>
</feature>
<reference evidence="2" key="1">
    <citation type="submission" date="2019-08" db="EMBL/GenBank/DDBJ databases">
        <authorList>
            <person name="Kucharzyk K."/>
            <person name="Murdoch R.W."/>
            <person name="Higgins S."/>
            <person name="Loffler F."/>
        </authorList>
    </citation>
    <scope>NUCLEOTIDE SEQUENCE</scope>
</reference>
<dbReference type="AlphaFoldDB" id="A0A644XSW9"/>
<feature type="transmembrane region" description="Helical" evidence="1">
    <location>
        <begin position="85"/>
        <end position="103"/>
    </location>
</feature>
<gene>
    <name evidence="2" type="ORF">SDC9_63622</name>
</gene>
<feature type="transmembrane region" description="Helical" evidence="1">
    <location>
        <begin position="204"/>
        <end position="224"/>
    </location>
</feature>